<evidence type="ECO:0000313" key="7">
    <source>
        <dbReference type="Proteomes" id="UP000183376"/>
    </source>
</evidence>
<keyword evidence="4" id="KW-0804">Transcription</keyword>
<keyword evidence="3 6" id="KW-0238">DNA-binding</keyword>
<evidence type="ECO:0000256" key="3">
    <source>
        <dbReference type="ARBA" id="ARBA00023125"/>
    </source>
</evidence>
<protein>
    <submittedName>
        <fullName evidence="6">DNA-binding transcriptional regulator, LysR family</fullName>
    </submittedName>
</protein>
<comment type="similarity">
    <text evidence="1">Belongs to the LysR transcriptional regulatory family.</text>
</comment>
<dbReference type="GO" id="GO:0032993">
    <property type="term" value="C:protein-DNA complex"/>
    <property type="evidence" value="ECO:0007669"/>
    <property type="project" value="TreeGrafter"/>
</dbReference>
<dbReference type="GO" id="GO:0003677">
    <property type="term" value="F:DNA binding"/>
    <property type="evidence" value="ECO:0007669"/>
    <property type="project" value="UniProtKB-KW"/>
</dbReference>
<organism evidence="6 7">
    <name type="scientific">Allokutzneria albata</name>
    <name type="common">Kibdelosporangium albatum</name>
    <dbReference type="NCBI Taxonomy" id="211114"/>
    <lineage>
        <taxon>Bacteria</taxon>
        <taxon>Bacillati</taxon>
        <taxon>Actinomycetota</taxon>
        <taxon>Actinomycetes</taxon>
        <taxon>Pseudonocardiales</taxon>
        <taxon>Pseudonocardiaceae</taxon>
        <taxon>Allokutzneria</taxon>
    </lineage>
</organism>
<evidence type="ECO:0000313" key="6">
    <source>
        <dbReference type="EMBL" id="SDM97245.1"/>
    </source>
</evidence>
<dbReference type="eggNOG" id="COG0583">
    <property type="taxonomic scope" value="Bacteria"/>
</dbReference>
<dbReference type="SUPFAM" id="SSF46785">
    <property type="entry name" value="Winged helix' DNA-binding domain"/>
    <property type="match status" value="1"/>
</dbReference>
<keyword evidence="2" id="KW-0805">Transcription regulation</keyword>
<evidence type="ECO:0000256" key="4">
    <source>
        <dbReference type="ARBA" id="ARBA00023163"/>
    </source>
</evidence>
<dbReference type="Pfam" id="PF03466">
    <property type="entry name" value="LysR_substrate"/>
    <property type="match status" value="1"/>
</dbReference>
<dbReference type="InterPro" id="IPR036388">
    <property type="entry name" value="WH-like_DNA-bd_sf"/>
</dbReference>
<dbReference type="Proteomes" id="UP000183376">
    <property type="component" value="Chromosome I"/>
</dbReference>
<dbReference type="PANTHER" id="PTHR30346">
    <property type="entry name" value="TRANSCRIPTIONAL DUAL REGULATOR HCAR-RELATED"/>
    <property type="match status" value="1"/>
</dbReference>
<dbReference type="FunFam" id="1.10.10.10:FF:000001">
    <property type="entry name" value="LysR family transcriptional regulator"/>
    <property type="match status" value="1"/>
</dbReference>
<dbReference type="InterPro" id="IPR036390">
    <property type="entry name" value="WH_DNA-bd_sf"/>
</dbReference>
<keyword evidence="7" id="KW-1185">Reference proteome</keyword>
<dbReference type="Pfam" id="PF00126">
    <property type="entry name" value="HTH_1"/>
    <property type="match status" value="1"/>
</dbReference>
<dbReference type="RefSeq" id="WP_030429059.1">
    <property type="nucleotide sequence ID" value="NZ_JOEF01000005.1"/>
</dbReference>
<name>A0A1G9XM14_ALLAB</name>
<dbReference type="SUPFAM" id="SSF53850">
    <property type="entry name" value="Periplasmic binding protein-like II"/>
    <property type="match status" value="1"/>
</dbReference>
<evidence type="ECO:0000259" key="5">
    <source>
        <dbReference type="PROSITE" id="PS50931"/>
    </source>
</evidence>
<dbReference type="PROSITE" id="PS50931">
    <property type="entry name" value="HTH_LYSR"/>
    <property type="match status" value="1"/>
</dbReference>
<evidence type="ECO:0000256" key="1">
    <source>
        <dbReference type="ARBA" id="ARBA00009437"/>
    </source>
</evidence>
<dbReference type="Gene3D" id="1.10.10.10">
    <property type="entry name" value="Winged helix-like DNA-binding domain superfamily/Winged helix DNA-binding domain"/>
    <property type="match status" value="1"/>
</dbReference>
<dbReference type="GO" id="GO:0003700">
    <property type="term" value="F:DNA-binding transcription factor activity"/>
    <property type="evidence" value="ECO:0007669"/>
    <property type="project" value="InterPro"/>
</dbReference>
<evidence type="ECO:0000256" key="2">
    <source>
        <dbReference type="ARBA" id="ARBA00023015"/>
    </source>
</evidence>
<dbReference type="InterPro" id="IPR005119">
    <property type="entry name" value="LysR_subst-bd"/>
</dbReference>
<reference evidence="6 7" key="1">
    <citation type="submission" date="2016-10" db="EMBL/GenBank/DDBJ databases">
        <authorList>
            <person name="de Groot N.N."/>
        </authorList>
    </citation>
    <scope>NUCLEOTIDE SEQUENCE [LARGE SCALE GENOMIC DNA]</scope>
    <source>
        <strain evidence="6 7">DSM 44149</strain>
    </source>
</reference>
<feature type="domain" description="HTH lysR-type" evidence="5">
    <location>
        <begin position="2"/>
        <end position="59"/>
    </location>
</feature>
<accession>A0A1G9XM14</accession>
<dbReference type="EMBL" id="LT629701">
    <property type="protein sequence ID" value="SDM97245.1"/>
    <property type="molecule type" value="Genomic_DNA"/>
</dbReference>
<sequence>MVDAGRLRVLVEVAHAGSIAAAATRMAFTPSALSQQLSKLERELGARLLDRGPGGVKLTAAGRVLVEHGERVLGELRAADEAVRAVLGAEPERLSIGAFPTAGQLLVPAALGEFRSRHPTVQLSLVDLEPPAGYGLVASRELDLLITHRYPGVALPKADGLQRVRLLDDPLLLALPAAHPLAGAAHVAFADLGGQEWICGGPGIADLITLERLARRAGVDVEVAFETHNYEVTLALLRAGLGMALLPASVFARADTTRVVARELADVRPARRVYVVLRRRPSALVSEVVELLRTVSESVRWPSGPR</sequence>
<dbReference type="STRING" id="211114.SAMN04489726_4265"/>
<dbReference type="AlphaFoldDB" id="A0A1G9XM14"/>
<dbReference type="Gene3D" id="3.40.190.10">
    <property type="entry name" value="Periplasmic binding protein-like II"/>
    <property type="match status" value="2"/>
</dbReference>
<dbReference type="OrthoDB" id="3673085at2"/>
<dbReference type="InterPro" id="IPR000847">
    <property type="entry name" value="LysR_HTH_N"/>
</dbReference>
<gene>
    <name evidence="6" type="ORF">SAMN04489726_4265</name>
</gene>
<dbReference type="PANTHER" id="PTHR30346:SF29">
    <property type="entry name" value="LYSR SUBSTRATE-BINDING"/>
    <property type="match status" value="1"/>
</dbReference>
<proteinExistence type="inferred from homology"/>